<evidence type="ECO:0000313" key="1">
    <source>
        <dbReference type="EMBL" id="MFK2873339.1"/>
    </source>
</evidence>
<dbReference type="EMBL" id="JADIKG010000011">
    <property type="protein sequence ID" value="MFK2873339.1"/>
    <property type="molecule type" value="Genomic_DNA"/>
</dbReference>
<comment type="caution">
    <text evidence="1">The sequence shown here is derived from an EMBL/GenBank/DDBJ whole genome shotgun (WGS) entry which is preliminary data.</text>
</comment>
<dbReference type="Proteomes" id="UP001620405">
    <property type="component" value="Unassembled WGS sequence"/>
</dbReference>
<keyword evidence="2" id="KW-1185">Reference proteome</keyword>
<accession>A0ABW8ITP7</accession>
<evidence type="ECO:0000313" key="2">
    <source>
        <dbReference type="Proteomes" id="UP001620405"/>
    </source>
</evidence>
<organism evidence="1 2">
    <name type="scientific">Dyella lipolytica</name>
    <dbReference type="NCBI Taxonomy" id="1867835"/>
    <lineage>
        <taxon>Bacteria</taxon>
        <taxon>Pseudomonadati</taxon>
        <taxon>Pseudomonadota</taxon>
        <taxon>Gammaproteobacteria</taxon>
        <taxon>Lysobacterales</taxon>
        <taxon>Rhodanobacteraceae</taxon>
        <taxon>Dyella</taxon>
    </lineage>
</organism>
<proteinExistence type="predicted"/>
<reference evidence="1 2" key="1">
    <citation type="submission" date="2020-10" db="EMBL/GenBank/DDBJ databases">
        <title>Phylogeny of dyella-like bacteria.</title>
        <authorList>
            <person name="Fu J."/>
        </authorList>
    </citation>
    <scope>NUCLEOTIDE SEQUENCE [LARGE SCALE GENOMIC DNA]</scope>
    <source>
        <strain evidence="1 2">DHOB07</strain>
    </source>
</reference>
<gene>
    <name evidence="1" type="ORF">ISP13_07310</name>
</gene>
<sequence>MTSDVVRGDYRGISYAHRYNIGNDDHVGEIFFPDRTEGLHIDGAGASTWEARAKELIDAYYRELDMEPDDDSEA</sequence>
<protein>
    <submittedName>
        <fullName evidence="1">Uncharacterized protein</fullName>
    </submittedName>
</protein>
<name>A0ABW8ITP7_9GAMM</name>
<dbReference type="RefSeq" id="WP_284397664.1">
    <property type="nucleotide sequence ID" value="NZ_BSNQ01000003.1"/>
</dbReference>